<evidence type="ECO:0000256" key="1">
    <source>
        <dbReference type="SAM" id="Phobius"/>
    </source>
</evidence>
<dbReference type="RefSeq" id="XP_040732704.1">
    <property type="nucleotide sequence ID" value="XM_040876541.1"/>
</dbReference>
<proteinExistence type="predicted"/>
<organism evidence="2 3">
    <name type="scientific">Talaromyces amestolkiae</name>
    <dbReference type="NCBI Taxonomy" id="1196081"/>
    <lineage>
        <taxon>Eukaryota</taxon>
        <taxon>Fungi</taxon>
        <taxon>Dikarya</taxon>
        <taxon>Ascomycota</taxon>
        <taxon>Pezizomycotina</taxon>
        <taxon>Eurotiomycetes</taxon>
        <taxon>Eurotiomycetidae</taxon>
        <taxon>Eurotiales</taxon>
        <taxon>Trichocomaceae</taxon>
        <taxon>Talaromyces</taxon>
        <taxon>Talaromyces sect. Talaromyces</taxon>
    </lineage>
</organism>
<dbReference type="EMBL" id="MIKG01000007">
    <property type="protein sequence ID" value="RAO68188.1"/>
    <property type="molecule type" value="Genomic_DNA"/>
</dbReference>
<keyword evidence="1" id="KW-0472">Membrane</keyword>
<keyword evidence="3" id="KW-1185">Reference proteome</keyword>
<accession>A0A364KXA8</accession>
<name>A0A364KXA8_TALAM</name>
<gene>
    <name evidence="2" type="ORF">BHQ10_004200</name>
</gene>
<evidence type="ECO:0000313" key="2">
    <source>
        <dbReference type="EMBL" id="RAO68188.1"/>
    </source>
</evidence>
<dbReference type="Proteomes" id="UP000249363">
    <property type="component" value="Unassembled WGS sequence"/>
</dbReference>
<reference evidence="2 3" key="1">
    <citation type="journal article" date="2017" name="Biotechnol. Biofuels">
        <title>Differential beta-glucosidase expression as a function of carbon source availability in Talaromyces amestolkiae: a genomic and proteomic approach.</title>
        <authorList>
            <person name="de Eugenio L.I."/>
            <person name="Mendez-Liter J.A."/>
            <person name="Nieto-Dominguez M."/>
            <person name="Alonso L."/>
            <person name="Gil-Munoz J."/>
            <person name="Barriuso J."/>
            <person name="Prieto A."/>
            <person name="Martinez M.J."/>
        </authorList>
    </citation>
    <scope>NUCLEOTIDE SEQUENCE [LARGE SCALE GENOMIC DNA]</scope>
    <source>
        <strain evidence="2 3">CIB</strain>
    </source>
</reference>
<dbReference type="AlphaFoldDB" id="A0A364KXA8"/>
<dbReference type="GeneID" id="63793416"/>
<sequence>MPAIAPPERPELDELAAAEVVALALTASAVVALVVVVVDEDEVESVLLPDVIVEDVADTEDASAVAGAVAIVPVTVVVANKAHVPSAAQ</sequence>
<feature type="transmembrane region" description="Helical" evidence="1">
    <location>
        <begin position="20"/>
        <end position="38"/>
    </location>
</feature>
<protein>
    <submittedName>
        <fullName evidence="2">Uncharacterized protein</fullName>
    </submittedName>
</protein>
<comment type="caution">
    <text evidence="2">The sequence shown here is derived from an EMBL/GenBank/DDBJ whole genome shotgun (WGS) entry which is preliminary data.</text>
</comment>
<keyword evidence="1" id="KW-1133">Transmembrane helix</keyword>
<evidence type="ECO:0000313" key="3">
    <source>
        <dbReference type="Proteomes" id="UP000249363"/>
    </source>
</evidence>
<keyword evidence="1" id="KW-0812">Transmembrane</keyword>